<comment type="caution">
    <text evidence="3">The sequence shown here is derived from an EMBL/GenBank/DDBJ whole genome shotgun (WGS) entry which is preliminary data.</text>
</comment>
<feature type="transmembrane region" description="Helical" evidence="2">
    <location>
        <begin position="48"/>
        <end position="67"/>
    </location>
</feature>
<dbReference type="EMBL" id="BMXT01000005">
    <property type="protein sequence ID" value="GGY34659.1"/>
    <property type="molecule type" value="Genomic_DNA"/>
</dbReference>
<proteinExistence type="predicted"/>
<evidence type="ECO:0000256" key="2">
    <source>
        <dbReference type="SAM" id="Phobius"/>
    </source>
</evidence>
<keyword evidence="4" id="KW-1185">Reference proteome</keyword>
<name>A0ABQ3A6P7_9GAMM</name>
<reference evidence="4" key="1">
    <citation type="journal article" date="2019" name="Int. J. Syst. Evol. Microbiol.">
        <title>The Global Catalogue of Microorganisms (GCM) 10K type strain sequencing project: providing services to taxonomists for standard genome sequencing and annotation.</title>
        <authorList>
            <consortium name="The Broad Institute Genomics Platform"/>
            <consortium name="The Broad Institute Genome Sequencing Center for Infectious Disease"/>
            <person name="Wu L."/>
            <person name="Ma J."/>
        </authorList>
    </citation>
    <scope>NUCLEOTIDE SEQUENCE [LARGE SCALE GENOMIC DNA]</scope>
    <source>
        <strain evidence="4">KCTC 22232</strain>
    </source>
</reference>
<evidence type="ECO:0008006" key="5">
    <source>
        <dbReference type="Google" id="ProtNLM"/>
    </source>
</evidence>
<feature type="region of interest" description="Disordered" evidence="1">
    <location>
        <begin position="1"/>
        <end position="44"/>
    </location>
</feature>
<keyword evidence="2" id="KW-0472">Membrane</keyword>
<keyword evidence="2" id="KW-1133">Transmembrane helix</keyword>
<evidence type="ECO:0000256" key="1">
    <source>
        <dbReference type="SAM" id="MobiDB-lite"/>
    </source>
</evidence>
<dbReference type="InterPro" id="IPR007470">
    <property type="entry name" value="HemX"/>
</dbReference>
<evidence type="ECO:0000313" key="4">
    <source>
        <dbReference type="Proteomes" id="UP000621898"/>
    </source>
</evidence>
<evidence type="ECO:0000313" key="3">
    <source>
        <dbReference type="EMBL" id="GGY34659.1"/>
    </source>
</evidence>
<keyword evidence="2" id="KW-0812">Transmembrane</keyword>
<protein>
    <recommendedName>
        <fullName evidence="5">Uroporphyrin-3 C-methyltransferase</fullName>
    </recommendedName>
</protein>
<gene>
    <name evidence="3" type="ORF">GCM10008098_29830</name>
</gene>
<dbReference type="PANTHER" id="PTHR38043:SF1">
    <property type="entry name" value="PROTEIN HEMX"/>
    <property type="match status" value="1"/>
</dbReference>
<accession>A0ABQ3A6P7</accession>
<organism evidence="3 4">
    <name type="scientific">Rhodanobacter panaciterrae</name>
    <dbReference type="NCBI Taxonomy" id="490572"/>
    <lineage>
        <taxon>Bacteria</taxon>
        <taxon>Pseudomonadati</taxon>
        <taxon>Pseudomonadota</taxon>
        <taxon>Gammaproteobacteria</taxon>
        <taxon>Lysobacterales</taxon>
        <taxon>Rhodanobacteraceae</taxon>
        <taxon>Rhodanobacter</taxon>
    </lineage>
</organism>
<dbReference type="RefSeq" id="WP_189442436.1">
    <property type="nucleotide sequence ID" value="NZ_BMXT01000005.1"/>
</dbReference>
<dbReference type="Proteomes" id="UP000621898">
    <property type="component" value="Unassembled WGS sequence"/>
</dbReference>
<dbReference type="Pfam" id="PF04375">
    <property type="entry name" value="HemX"/>
    <property type="match status" value="1"/>
</dbReference>
<sequence>MSNVDKPNEPAAPEGARPDPILVDPLPARPGRPTAPRPAPASRGGGSLALAVLLALIAVGASGYIGWRQWQQEQGHATDSQDVASLQQRVATLETTLAGVNGERGSLNQRLNDAAAVNRSLREELLGQAERTRNLEDAVAKLAEKSLSGHDAMLLDETESLLRMAGERYTLFHDAQGAAAAYALADQTLAAVNDGAFSGLRQSIGAEREALAKSQPATQASALQQLTELRGTLDSLPLKPLNPSTTTQTPDAWSRIGRALASVVSVQRDNGAPMAVADARFARELAALDLAQAQAALLAYDSKDYAAALQRVDSSLSTQFDDTAPAVQQAHKTLAELATQLPTSAPVKLGAALTELRNLRTVHALSPAAANAAPATASSVVRAGGARP</sequence>
<dbReference type="PANTHER" id="PTHR38043">
    <property type="entry name" value="PROTEIN HEMX"/>
    <property type="match status" value="1"/>
</dbReference>
<feature type="compositionally biased region" description="Pro residues" evidence="1">
    <location>
        <begin position="27"/>
        <end position="39"/>
    </location>
</feature>